<feature type="region of interest" description="Disordered" evidence="1">
    <location>
        <begin position="369"/>
        <end position="392"/>
    </location>
</feature>
<evidence type="ECO:0000256" key="1">
    <source>
        <dbReference type="SAM" id="MobiDB-lite"/>
    </source>
</evidence>
<feature type="transmembrane region" description="Helical" evidence="2">
    <location>
        <begin position="125"/>
        <end position="150"/>
    </location>
</feature>
<proteinExistence type="predicted"/>
<feature type="compositionally biased region" description="Basic and acidic residues" evidence="1">
    <location>
        <begin position="381"/>
        <end position="392"/>
    </location>
</feature>
<comment type="caution">
    <text evidence="3">The sequence shown here is derived from an EMBL/GenBank/DDBJ whole genome shotgun (WGS) entry which is preliminary data.</text>
</comment>
<name>A0A7V0T793_UNCW3</name>
<evidence type="ECO:0000256" key="2">
    <source>
        <dbReference type="SAM" id="Phobius"/>
    </source>
</evidence>
<keyword evidence="2" id="KW-0812">Transmembrane</keyword>
<feature type="transmembrane region" description="Helical" evidence="2">
    <location>
        <begin position="221"/>
        <end position="242"/>
    </location>
</feature>
<feature type="transmembrane region" description="Helical" evidence="2">
    <location>
        <begin position="162"/>
        <end position="191"/>
    </location>
</feature>
<feature type="transmembrane region" description="Helical" evidence="2">
    <location>
        <begin position="25"/>
        <end position="58"/>
    </location>
</feature>
<dbReference type="Proteomes" id="UP000885672">
    <property type="component" value="Unassembled WGS sequence"/>
</dbReference>
<feature type="transmembrane region" description="Helical" evidence="2">
    <location>
        <begin position="319"/>
        <end position="352"/>
    </location>
</feature>
<evidence type="ECO:0000313" key="3">
    <source>
        <dbReference type="EMBL" id="HDR00264.1"/>
    </source>
</evidence>
<keyword evidence="2" id="KW-1133">Transmembrane helix</keyword>
<organism evidence="3">
    <name type="scientific">candidate division WOR-3 bacterium</name>
    <dbReference type="NCBI Taxonomy" id="2052148"/>
    <lineage>
        <taxon>Bacteria</taxon>
        <taxon>Bacteria division WOR-3</taxon>
    </lineage>
</organism>
<gene>
    <name evidence="3" type="ORF">ENN51_08295</name>
</gene>
<feature type="transmembrane region" description="Helical" evidence="2">
    <location>
        <begin position="78"/>
        <end position="104"/>
    </location>
</feature>
<reference evidence="3" key="1">
    <citation type="journal article" date="2020" name="mSystems">
        <title>Genome- and Community-Level Interaction Insights into Carbon Utilization and Element Cycling Functions of Hydrothermarchaeota in Hydrothermal Sediment.</title>
        <authorList>
            <person name="Zhou Z."/>
            <person name="Liu Y."/>
            <person name="Xu W."/>
            <person name="Pan J."/>
            <person name="Luo Z.H."/>
            <person name="Li M."/>
        </authorList>
    </citation>
    <scope>NUCLEOTIDE SEQUENCE [LARGE SCALE GENOMIC DNA]</scope>
    <source>
        <strain evidence="3">SpSt-1182</strain>
    </source>
</reference>
<protein>
    <submittedName>
        <fullName evidence="3">Uncharacterized protein</fullName>
    </submittedName>
</protein>
<accession>A0A7V0T793</accession>
<dbReference type="EMBL" id="DSBX01000319">
    <property type="protein sequence ID" value="HDR00264.1"/>
    <property type="molecule type" value="Genomic_DNA"/>
</dbReference>
<dbReference type="AlphaFoldDB" id="A0A7V0T793"/>
<keyword evidence="2" id="KW-0472">Membrane</keyword>
<sequence length="392" mass="42924">MTKLHFNYKDIFSALRLGFSAKKVWIAWVGLVIGLAGYSGLGYLAHLIAGSDLLAIWGEYRLLPFPDPLLYPFPWYAWLVYAVGVLFFISSVLIAGTAVSKVAYEQLRGDEFYESREAFRFALRHWCSVLASPLLLIGFAAVVGLLGLATSAIGGLPFFGDLWLGLFALPAFFASLFLVYLFIVLLVSLLIGPSVVGATKNDTFDTVFEAFSCVNEQPARLALYVGTVAVLSRLGCGLLAIASTLAAKVGYAILRIVPGAKLDDITANAGYYFNVTLPDWWPEPLQALHYWFLDLLDLPWLYELGDYVSINWASDISSVLIGAVLYIVVLIVIAFGCSVWFSGNTLAVAVLIQKKDDKNLLEVPEDEDLFEPVVDVPGKPEPADTGEKQPEA</sequence>